<dbReference type="EMBL" id="CAJNNV010028564">
    <property type="protein sequence ID" value="CAE8625062.1"/>
    <property type="molecule type" value="Genomic_DNA"/>
</dbReference>
<gene>
    <name evidence="2" type="ORF">PGLA1383_LOCUS42105</name>
</gene>
<name>A0A813GR10_POLGL</name>
<evidence type="ECO:0000313" key="3">
    <source>
        <dbReference type="Proteomes" id="UP000654075"/>
    </source>
</evidence>
<dbReference type="AlphaFoldDB" id="A0A813GR10"/>
<evidence type="ECO:0000256" key="1">
    <source>
        <dbReference type="SAM" id="MobiDB-lite"/>
    </source>
</evidence>
<reference evidence="2" key="1">
    <citation type="submission" date="2021-02" db="EMBL/GenBank/DDBJ databases">
        <authorList>
            <person name="Dougan E. K."/>
            <person name="Rhodes N."/>
            <person name="Thang M."/>
            <person name="Chan C."/>
        </authorList>
    </citation>
    <scope>NUCLEOTIDE SEQUENCE</scope>
</reference>
<organism evidence="2 3">
    <name type="scientific">Polarella glacialis</name>
    <name type="common">Dinoflagellate</name>
    <dbReference type="NCBI Taxonomy" id="89957"/>
    <lineage>
        <taxon>Eukaryota</taxon>
        <taxon>Sar</taxon>
        <taxon>Alveolata</taxon>
        <taxon>Dinophyceae</taxon>
        <taxon>Suessiales</taxon>
        <taxon>Suessiaceae</taxon>
        <taxon>Polarella</taxon>
    </lineage>
</organism>
<sequence>MEDTPLLGFASPPASPSLEPMMLSPAMSTFLCTDFFRENVLDELDNASKPQLLGVGRRLPPFRSKVQQQRSAQKRQSRHDRKLASKCWLPQQPPVALELEPSLRAALYLGAATHGWTSSLGLHLRSPLPMARRLTRHFEGAVAFRSPPAMMFVEVACLPATPGGLSRGARRVLEEPNAGGSSETSEAWAYEALKVMLHAKLVATEMEIRYLSDTFPQLCGTQGRTDFAVEMPNTGEIVGVSVTRAFSFHKVFDAADARRLLAKKLGRVVSSTTGCAGRWRWKRQILFVWARSCMDALTLRETFDEDPLLCARKADTL</sequence>
<feature type="region of interest" description="Disordered" evidence="1">
    <location>
        <begin position="64"/>
        <end position="83"/>
    </location>
</feature>
<dbReference type="Proteomes" id="UP000654075">
    <property type="component" value="Unassembled WGS sequence"/>
</dbReference>
<dbReference type="OrthoDB" id="10260545at2759"/>
<comment type="caution">
    <text evidence="2">The sequence shown here is derived from an EMBL/GenBank/DDBJ whole genome shotgun (WGS) entry which is preliminary data.</text>
</comment>
<proteinExistence type="predicted"/>
<feature type="non-terminal residue" evidence="2">
    <location>
        <position position="317"/>
    </location>
</feature>
<protein>
    <submittedName>
        <fullName evidence="2">Uncharacterized protein</fullName>
    </submittedName>
</protein>
<evidence type="ECO:0000313" key="2">
    <source>
        <dbReference type="EMBL" id="CAE8625062.1"/>
    </source>
</evidence>
<keyword evidence="3" id="KW-1185">Reference proteome</keyword>
<feature type="compositionally biased region" description="Basic residues" evidence="1">
    <location>
        <begin position="72"/>
        <end position="81"/>
    </location>
</feature>
<accession>A0A813GR10</accession>